<dbReference type="PROSITE" id="PS50989">
    <property type="entry name" value="COA_CT_CTER"/>
    <property type="match status" value="1"/>
</dbReference>
<dbReference type="InterPro" id="IPR000438">
    <property type="entry name" value="Acetyl_CoA_COase_Trfase_b_su"/>
</dbReference>
<evidence type="ECO:0000256" key="5">
    <source>
        <dbReference type="ARBA" id="ARBA00041138"/>
    </source>
</evidence>
<dbReference type="InterPro" id="IPR051047">
    <property type="entry name" value="AccD/PCCB"/>
</dbReference>
<comment type="pathway">
    <text evidence="1">Metabolic intermediate metabolism; propanoyl-CoA degradation; succinyl-CoA from propanoyl-CoA: step 1/3.</text>
</comment>
<dbReference type="GO" id="GO:0006633">
    <property type="term" value="P:fatty acid biosynthetic process"/>
    <property type="evidence" value="ECO:0007669"/>
    <property type="project" value="InterPro"/>
</dbReference>
<dbReference type="InterPro" id="IPR011763">
    <property type="entry name" value="COA_CT_C"/>
</dbReference>
<dbReference type="InterPro" id="IPR034733">
    <property type="entry name" value="AcCoA_carboxyl_beta"/>
</dbReference>
<dbReference type="EMBL" id="QUTG01002332">
    <property type="protein sequence ID" value="RHY96710.1"/>
    <property type="molecule type" value="Genomic_DNA"/>
</dbReference>
<evidence type="ECO:0000313" key="11">
    <source>
        <dbReference type="EMBL" id="RHY96710.1"/>
    </source>
</evidence>
<sequence length="595" mass="65483">MPMWMAAFSSTTEPVTPAARKLAFKKKLDETRAQALLGGGIKRQEAQHKKGKLSARERLELLLDEGTFREYDMLKTHRCKDFGMEAQQYPGDGVVTGHGLINGRLTYVFSQDFTVLGGSLSETYAEKIVKVMDKALKMGAPVIGLNDSGGARIQEGVASLAGYADIFQLNVLASGVVPQLTMIMGPCAGGAVYSPAMTDFVFMCRDTSYMFVTGPDVVKTVTNEEVTQEQLGGAVTHTKTSGVAHKAFDNDIEALRELRRFFDFLPLNNKEKPPIKDTDDTRFRAVPTLESIVPPDPNVPYNMHDVIHQLVDDADFFEIMPAHAKNILVGLARFEGRVVGIVANQPTELAGCLDINSSVKAARFVRFCDAFNIPLVTLVDVPGFLPGTDQEYHGIIRHGAKLLYAYAEATVPKITVITRKAYGGAYDVMSSKHLRGDVNYAYVSQWPSAEIAVMGAKGAVEIIFRGQNVEANTADYEEKFANPLLQDVVRERDAAAQHVTDLDMQVQVNLTQIKQLTQQLQQLQGPYYYCTRFISWVLLVYSILDKQLSTVRSHEMLSGALSSQHAVATELAQDRVESAATNSSLNQRLASLQAQ</sequence>
<dbReference type="Gene3D" id="3.90.226.10">
    <property type="entry name" value="2-enoyl-CoA Hydratase, Chain A, domain 1"/>
    <property type="match status" value="2"/>
</dbReference>
<dbReference type="FunFam" id="3.90.226.10:FF:000016">
    <property type="entry name" value="Propionyl-CoA carboxylase, beta subunit"/>
    <property type="match status" value="1"/>
</dbReference>
<organism evidence="11 12">
    <name type="scientific">Aphanomyces astaci</name>
    <name type="common">Crayfish plague agent</name>
    <dbReference type="NCBI Taxonomy" id="112090"/>
    <lineage>
        <taxon>Eukaryota</taxon>
        <taxon>Sar</taxon>
        <taxon>Stramenopiles</taxon>
        <taxon>Oomycota</taxon>
        <taxon>Saprolegniomycetes</taxon>
        <taxon>Saprolegniales</taxon>
        <taxon>Verrucalvaceae</taxon>
        <taxon>Aphanomyces</taxon>
    </lineage>
</organism>
<evidence type="ECO:0000256" key="7">
    <source>
        <dbReference type="ARBA" id="ARBA00048208"/>
    </source>
</evidence>
<evidence type="ECO:0000256" key="6">
    <source>
        <dbReference type="ARBA" id="ARBA00042797"/>
    </source>
</evidence>
<dbReference type="GO" id="GO:0005739">
    <property type="term" value="C:mitochondrion"/>
    <property type="evidence" value="ECO:0007669"/>
    <property type="project" value="TreeGrafter"/>
</dbReference>
<dbReference type="EC" id="6.4.1.3" evidence="3"/>
<feature type="domain" description="CoA carboxyltransferase N-terminal" evidence="9">
    <location>
        <begin position="21"/>
        <end position="277"/>
    </location>
</feature>
<dbReference type="Proteomes" id="UP000285712">
    <property type="component" value="Unassembled WGS sequence"/>
</dbReference>
<comment type="caution">
    <text evidence="11">The sequence shown here is derived from an EMBL/GenBank/DDBJ whole genome shotgun (WGS) entry which is preliminary data.</text>
</comment>
<evidence type="ECO:0000256" key="4">
    <source>
        <dbReference type="ARBA" id="ARBA00038567"/>
    </source>
</evidence>
<accession>A0A3R6WR59</accession>
<dbReference type="InterPro" id="IPR011762">
    <property type="entry name" value="COA_CT_N"/>
</dbReference>
<evidence type="ECO:0000256" key="2">
    <source>
        <dbReference type="ARBA" id="ARBA00011842"/>
    </source>
</evidence>
<evidence type="ECO:0000259" key="9">
    <source>
        <dbReference type="PROSITE" id="PS50980"/>
    </source>
</evidence>
<dbReference type="PANTHER" id="PTHR43842:SF2">
    <property type="entry name" value="PROPIONYL-COA CARBOXYLASE BETA CHAIN, MITOCHONDRIAL"/>
    <property type="match status" value="1"/>
</dbReference>
<dbReference type="Pfam" id="PF01039">
    <property type="entry name" value="Carboxyl_trans"/>
    <property type="match status" value="1"/>
</dbReference>
<dbReference type="PROSITE" id="PS50980">
    <property type="entry name" value="COA_CT_NTER"/>
    <property type="match status" value="1"/>
</dbReference>
<dbReference type="VEuPathDB" id="FungiDB:H257_03710"/>
<dbReference type="AlphaFoldDB" id="A0A3R6WR59"/>
<dbReference type="InterPro" id="IPR029045">
    <property type="entry name" value="ClpP/crotonase-like_dom_sf"/>
</dbReference>
<evidence type="ECO:0000313" key="12">
    <source>
        <dbReference type="Proteomes" id="UP000285712"/>
    </source>
</evidence>
<dbReference type="PRINTS" id="PR01070">
    <property type="entry name" value="ACCCTRFRASEB"/>
</dbReference>
<gene>
    <name evidence="11" type="ORF">DYB35_005772</name>
</gene>
<name>A0A3R6WR59_APHAT</name>
<comment type="subunit">
    <text evidence="2">Acetyl-CoA carboxylase is a heterohexamer composed of biotin carboxyl carrier protein, biotin carboxylase and 2 subunits each of ACCase subunit alpha and ACCase plastid-coded subunit beta (accD).</text>
</comment>
<feature type="domain" description="CoA carboxyltransferase C-terminal" evidence="10">
    <location>
        <begin position="281"/>
        <end position="522"/>
    </location>
</feature>
<reference evidence="11 12" key="1">
    <citation type="submission" date="2018-08" db="EMBL/GenBank/DDBJ databases">
        <title>Aphanomyces genome sequencing and annotation.</title>
        <authorList>
            <person name="Minardi D."/>
            <person name="Oidtmann B."/>
            <person name="Van Der Giezen M."/>
            <person name="Studholme D.J."/>
        </authorList>
    </citation>
    <scope>NUCLEOTIDE SEQUENCE [LARGE SCALE GENOMIC DNA]</scope>
    <source>
        <strain evidence="11 12">Sv</strain>
    </source>
</reference>
<comment type="catalytic activity">
    <reaction evidence="7">
        <text>butanoyl-CoA + hydrogencarbonate + ATP = (2S)-ethylmalonyl-CoA + ADP + phosphate + H(+)</text>
        <dbReference type="Rhea" id="RHEA:59520"/>
        <dbReference type="ChEBI" id="CHEBI:15378"/>
        <dbReference type="ChEBI" id="CHEBI:17544"/>
        <dbReference type="ChEBI" id="CHEBI:30616"/>
        <dbReference type="ChEBI" id="CHEBI:43474"/>
        <dbReference type="ChEBI" id="CHEBI:57371"/>
        <dbReference type="ChEBI" id="CHEBI:60909"/>
        <dbReference type="ChEBI" id="CHEBI:456216"/>
    </reaction>
    <physiologicalReaction direction="left-to-right" evidence="7">
        <dbReference type="Rhea" id="RHEA:59521"/>
    </physiologicalReaction>
</comment>
<evidence type="ECO:0000256" key="8">
    <source>
        <dbReference type="ARBA" id="ARBA00049495"/>
    </source>
</evidence>
<comment type="catalytic activity">
    <reaction evidence="8">
        <text>propanoyl-CoA + hydrogencarbonate + ATP = (S)-methylmalonyl-CoA + ADP + phosphate + H(+)</text>
        <dbReference type="Rhea" id="RHEA:23720"/>
        <dbReference type="ChEBI" id="CHEBI:15378"/>
        <dbReference type="ChEBI" id="CHEBI:17544"/>
        <dbReference type="ChEBI" id="CHEBI:30616"/>
        <dbReference type="ChEBI" id="CHEBI:43474"/>
        <dbReference type="ChEBI" id="CHEBI:57327"/>
        <dbReference type="ChEBI" id="CHEBI:57392"/>
        <dbReference type="ChEBI" id="CHEBI:456216"/>
        <dbReference type="EC" id="6.4.1.3"/>
    </reaction>
    <physiologicalReaction direction="left-to-right" evidence="8">
        <dbReference type="Rhea" id="RHEA:23721"/>
    </physiologicalReaction>
</comment>
<comment type="subunit">
    <text evidence="4">The holoenzyme is a dodecamer composed of 6 PCCA/alpha subunits and 6 PCCB/beta subunits.</text>
</comment>
<dbReference type="GO" id="GO:0009317">
    <property type="term" value="C:acetyl-CoA carboxylase complex"/>
    <property type="evidence" value="ECO:0007669"/>
    <property type="project" value="InterPro"/>
</dbReference>
<evidence type="ECO:0000259" key="10">
    <source>
        <dbReference type="PROSITE" id="PS50989"/>
    </source>
</evidence>
<protein>
    <recommendedName>
        <fullName evidence="5">Propionyl-CoA carboxylase beta chain, mitochondrial</fullName>
        <ecNumber evidence="3">6.4.1.3</ecNumber>
    </recommendedName>
    <alternativeName>
        <fullName evidence="6">Propanoyl-CoA:carbon dioxide ligase subunit beta</fullName>
    </alternativeName>
</protein>
<dbReference type="GO" id="GO:0003989">
    <property type="term" value="F:acetyl-CoA carboxylase activity"/>
    <property type="evidence" value="ECO:0007669"/>
    <property type="project" value="InterPro"/>
</dbReference>
<evidence type="ECO:0000256" key="3">
    <source>
        <dbReference type="ARBA" id="ARBA00013050"/>
    </source>
</evidence>
<dbReference type="PANTHER" id="PTHR43842">
    <property type="entry name" value="PROPIONYL-COA CARBOXYLASE BETA CHAIN"/>
    <property type="match status" value="1"/>
</dbReference>
<evidence type="ECO:0000256" key="1">
    <source>
        <dbReference type="ARBA" id="ARBA00005060"/>
    </source>
</evidence>
<proteinExistence type="predicted"/>
<dbReference type="SUPFAM" id="SSF52096">
    <property type="entry name" value="ClpP/crotonase"/>
    <property type="match status" value="2"/>
</dbReference>
<dbReference type="GO" id="GO:0004658">
    <property type="term" value="F:propionyl-CoA carboxylase activity"/>
    <property type="evidence" value="ECO:0007669"/>
    <property type="project" value="UniProtKB-EC"/>
</dbReference>